<sequence>MKTSVVVLFALVAFVAAVSAKPAVRGLKGDADDFLNLVNLAQVKRVALKYYAKDKETKQFVKYLKGETFSAVWEQVFTNEHVKHFLKYVQDSGVDVLSVLNQVAKFLKKPFVDFGGVTRKPSGAGLNELVKELLAEVPFDEFKALVVEKLESRPEFEQFFDTVSGFDYAAIKEFVANSNELLDLVNTVKSYGVDLDGYLHEVEQFFGWN</sequence>
<reference evidence="2" key="1">
    <citation type="journal article" date="2020" name="BMC">
        <title>Leishmania infection induces a limited differential gene expression in the sand fly midgut.</title>
        <authorList>
            <person name="Coutinho-Abreu I.V."/>
            <person name="Serafim T.D."/>
            <person name="Meneses C."/>
            <person name="Kamhawi S."/>
            <person name="Oliveira F."/>
            <person name="Valenzuela J.G."/>
        </authorList>
    </citation>
    <scope>NUCLEOTIDE SEQUENCE</scope>
    <source>
        <strain evidence="2">Jacobina</strain>
        <tissue evidence="2">Midgut</tissue>
    </source>
</reference>
<keyword evidence="1" id="KW-0732">Signal</keyword>
<accession>A0A7G3AMJ5</accession>
<feature type="signal peptide" evidence="1">
    <location>
        <begin position="1"/>
        <end position="20"/>
    </location>
</feature>
<dbReference type="EMBL" id="GITU01004902">
    <property type="protein sequence ID" value="MBC1173605.1"/>
    <property type="molecule type" value="Transcribed_RNA"/>
</dbReference>
<dbReference type="PANTHER" id="PTHR21163">
    <property type="entry name" value="PROTEIN G12"/>
    <property type="match status" value="1"/>
</dbReference>
<dbReference type="InterPro" id="IPR010629">
    <property type="entry name" value="Ins_allergen"/>
</dbReference>
<evidence type="ECO:0000256" key="1">
    <source>
        <dbReference type="SAM" id="SignalP"/>
    </source>
</evidence>
<dbReference type="Pfam" id="PF06757">
    <property type="entry name" value="Ins_allergen_rp"/>
    <property type="match status" value="1"/>
</dbReference>
<dbReference type="AlphaFoldDB" id="A0A7G3AMJ5"/>
<feature type="chain" id="PRO_5028808851" evidence="1">
    <location>
        <begin position="21"/>
        <end position="209"/>
    </location>
</feature>
<evidence type="ECO:0000313" key="2">
    <source>
        <dbReference type="EMBL" id="MBC1173605.1"/>
    </source>
</evidence>
<protein>
    <submittedName>
        <fullName evidence="2">Putative insect allergen related repeat protein</fullName>
    </submittedName>
</protein>
<name>A0A7G3AMJ5_LUTLO</name>
<organism evidence="2">
    <name type="scientific">Lutzomyia longipalpis</name>
    <name type="common">Sand fly</name>
    <dbReference type="NCBI Taxonomy" id="7200"/>
    <lineage>
        <taxon>Eukaryota</taxon>
        <taxon>Metazoa</taxon>
        <taxon>Ecdysozoa</taxon>
        <taxon>Arthropoda</taxon>
        <taxon>Hexapoda</taxon>
        <taxon>Insecta</taxon>
        <taxon>Pterygota</taxon>
        <taxon>Neoptera</taxon>
        <taxon>Endopterygota</taxon>
        <taxon>Diptera</taxon>
        <taxon>Nematocera</taxon>
        <taxon>Psychodoidea</taxon>
        <taxon>Psychodidae</taxon>
        <taxon>Lutzomyia</taxon>
        <taxon>Lutzomyia</taxon>
    </lineage>
</organism>
<dbReference type="PANTHER" id="PTHR21163:SF1">
    <property type="entry name" value="PROTEIN G12"/>
    <property type="match status" value="1"/>
</dbReference>
<dbReference type="VEuPathDB" id="VectorBase:LLONM1_006630"/>
<proteinExistence type="predicted"/>